<dbReference type="HOGENOM" id="CLU_1782168_0_0_1"/>
<evidence type="ECO:0000256" key="2">
    <source>
        <dbReference type="ARBA" id="ARBA00010535"/>
    </source>
</evidence>
<evidence type="ECO:0000256" key="6">
    <source>
        <dbReference type="ARBA" id="ARBA00022989"/>
    </source>
</evidence>
<evidence type="ECO:0000256" key="10">
    <source>
        <dbReference type="SAM" id="Phobius"/>
    </source>
</evidence>
<keyword evidence="5 9" id="KW-0812">Transmembrane</keyword>
<sequence length="146" mass="17270">YVFNNRLIIKFNIFINWFYPSYFSSFREIFFCRFYKVAKLFLVFDISSFIFGIFFIRMLAELNQTPIDFVEDESEFPVGLVSGFNIEYFKGGFALIFMAEYGIIIFFSYLILVMFTNLMVSGNYHPWFRGLIDPIHETTGGSYLTP</sequence>
<dbReference type="GO" id="GO:0003954">
    <property type="term" value="F:NADH dehydrogenase activity"/>
    <property type="evidence" value="ECO:0007669"/>
    <property type="project" value="TreeGrafter"/>
</dbReference>
<name>E9J2B7_SOLIN</name>
<evidence type="ECO:0000313" key="11">
    <source>
        <dbReference type="EMBL" id="EFZ13037.1"/>
    </source>
</evidence>
<dbReference type="GO" id="GO:0005743">
    <property type="term" value="C:mitochondrial inner membrane"/>
    <property type="evidence" value="ECO:0007669"/>
    <property type="project" value="UniProtKB-SubCell"/>
</dbReference>
<accession>E9J2B7</accession>
<keyword evidence="6 10" id="KW-1133">Transmembrane helix</keyword>
<keyword evidence="7 10" id="KW-0472">Membrane</keyword>
<evidence type="ECO:0000256" key="4">
    <source>
        <dbReference type="ARBA" id="ARBA00022448"/>
    </source>
</evidence>
<reference evidence="11" key="1">
    <citation type="journal article" date="2011" name="Proc. Natl. Acad. Sci. U.S.A.">
        <title>The genome of the fire ant Solenopsis invicta.</title>
        <authorList>
            <person name="Wurm Y."/>
            <person name="Wang J."/>
            <person name="Riba-Grognuz O."/>
            <person name="Corona M."/>
            <person name="Nygaard S."/>
            <person name="Hunt B.G."/>
            <person name="Ingram K.K."/>
            <person name="Falquet L."/>
            <person name="Nipitwattanaphon M."/>
            <person name="Gotzek D."/>
            <person name="Dijkstra M.B."/>
            <person name="Oettler J."/>
            <person name="Comtesse F."/>
            <person name="Shih C.J."/>
            <person name="Wu W.J."/>
            <person name="Yang C.C."/>
            <person name="Thomas J."/>
            <person name="Beaudoing E."/>
            <person name="Pradervand S."/>
            <person name="Flegel V."/>
            <person name="Cook E.D."/>
            <person name="Fabbretti R."/>
            <person name="Stockinger H."/>
            <person name="Long L."/>
            <person name="Farmerie W.G."/>
            <person name="Oakey J."/>
            <person name="Boomsma J.J."/>
            <person name="Pamilo P."/>
            <person name="Yi S.V."/>
            <person name="Heinze J."/>
            <person name="Goodisman M.A."/>
            <person name="Farinelli L."/>
            <person name="Harshman K."/>
            <person name="Hulo N."/>
            <person name="Cerutti L."/>
            <person name="Xenarios I."/>
            <person name="Shoemaker D."/>
            <person name="Keller L."/>
        </authorList>
    </citation>
    <scope>NUCLEOTIDE SEQUENCE [LARGE SCALE GENOMIC DNA]</scope>
</reference>
<dbReference type="AlphaFoldDB" id="E9J2B7"/>
<gene>
    <name evidence="11" type="ORF">SINV_14561</name>
</gene>
<dbReference type="InterPro" id="IPR001694">
    <property type="entry name" value="NADH_UbQ_OxRdtase_su1/FPO"/>
</dbReference>
<feature type="non-terminal residue" evidence="11">
    <location>
        <position position="146"/>
    </location>
</feature>
<dbReference type="Pfam" id="PF00146">
    <property type="entry name" value="NADHdh"/>
    <property type="match status" value="1"/>
</dbReference>
<feature type="non-terminal residue" evidence="11">
    <location>
        <position position="1"/>
    </location>
</feature>
<organism>
    <name type="scientific">Solenopsis invicta</name>
    <name type="common">Red imported fire ant</name>
    <name type="synonym">Solenopsis wagneri</name>
    <dbReference type="NCBI Taxonomy" id="13686"/>
    <lineage>
        <taxon>Eukaryota</taxon>
        <taxon>Metazoa</taxon>
        <taxon>Ecdysozoa</taxon>
        <taxon>Arthropoda</taxon>
        <taxon>Hexapoda</taxon>
        <taxon>Insecta</taxon>
        <taxon>Pterygota</taxon>
        <taxon>Neoptera</taxon>
        <taxon>Endopterygota</taxon>
        <taxon>Hymenoptera</taxon>
        <taxon>Apocrita</taxon>
        <taxon>Aculeata</taxon>
        <taxon>Formicoidea</taxon>
        <taxon>Formicidae</taxon>
        <taxon>Myrmicinae</taxon>
        <taxon>Solenopsis</taxon>
    </lineage>
</organism>
<dbReference type="EMBL" id="GL767837">
    <property type="protein sequence ID" value="EFZ13037.1"/>
    <property type="molecule type" value="Genomic_DNA"/>
</dbReference>
<evidence type="ECO:0000256" key="5">
    <source>
        <dbReference type="ARBA" id="ARBA00022692"/>
    </source>
</evidence>
<dbReference type="PANTHER" id="PTHR11432:SF3">
    <property type="entry name" value="NADH-UBIQUINONE OXIDOREDUCTASE CHAIN 1"/>
    <property type="match status" value="1"/>
</dbReference>
<keyword evidence="4" id="KW-0813">Transport</keyword>
<evidence type="ECO:0000256" key="9">
    <source>
        <dbReference type="RuleBase" id="RU000471"/>
    </source>
</evidence>
<evidence type="ECO:0000256" key="3">
    <source>
        <dbReference type="ARBA" id="ARBA00021009"/>
    </source>
</evidence>
<feature type="transmembrane region" description="Helical" evidence="10">
    <location>
        <begin position="93"/>
        <end position="120"/>
    </location>
</feature>
<dbReference type="GO" id="GO:0009060">
    <property type="term" value="P:aerobic respiration"/>
    <property type="evidence" value="ECO:0007669"/>
    <property type="project" value="TreeGrafter"/>
</dbReference>
<feature type="transmembrane region" description="Helical" evidence="10">
    <location>
        <begin position="40"/>
        <end position="60"/>
    </location>
</feature>
<evidence type="ECO:0000256" key="8">
    <source>
        <dbReference type="ARBA" id="ARBA00031024"/>
    </source>
</evidence>
<dbReference type="PANTHER" id="PTHR11432">
    <property type="entry name" value="NADH DEHYDROGENASE SUBUNIT 1"/>
    <property type="match status" value="1"/>
</dbReference>
<proteinExistence type="inferred from homology"/>
<evidence type="ECO:0000256" key="1">
    <source>
        <dbReference type="ARBA" id="ARBA00004141"/>
    </source>
</evidence>
<evidence type="ECO:0000256" key="7">
    <source>
        <dbReference type="ARBA" id="ARBA00023136"/>
    </source>
</evidence>
<keyword evidence="9" id="KW-0520">NAD</keyword>
<comment type="subcellular location">
    <subcellularLocation>
        <location evidence="1">Membrane</location>
        <topology evidence="1">Multi-pass membrane protein</topology>
    </subcellularLocation>
    <subcellularLocation>
        <location evidence="9">Mitochondrion inner membrane</location>
        <topology evidence="9">Multi-pass membrane protein</topology>
    </subcellularLocation>
</comment>
<comment type="similarity">
    <text evidence="2 9">Belongs to the complex I subunit 1 family.</text>
</comment>
<protein>
    <recommendedName>
        <fullName evidence="3">NADH-ubiquinone oxidoreductase chain 1</fullName>
    </recommendedName>
    <alternativeName>
        <fullName evidence="8">NADH dehydrogenase subunit 1</fullName>
    </alternativeName>
</protein>